<dbReference type="EnsemblPlants" id="AET3Gv20432900.5">
    <property type="protein sequence ID" value="AET3Gv20432900.5"/>
    <property type="gene ID" value="AET3Gv20432900"/>
</dbReference>
<reference evidence="3" key="2">
    <citation type="journal article" date="2017" name="Nat. Plants">
        <title>The Aegilops tauschii genome reveals multiple impacts of transposons.</title>
        <authorList>
            <person name="Zhao G."/>
            <person name="Zou C."/>
            <person name="Li K."/>
            <person name="Wang K."/>
            <person name="Li T."/>
            <person name="Gao L."/>
            <person name="Zhang X."/>
            <person name="Wang H."/>
            <person name="Yang Z."/>
            <person name="Liu X."/>
            <person name="Jiang W."/>
            <person name="Mao L."/>
            <person name="Kong X."/>
            <person name="Jiao Y."/>
            <person name="Jia J."/>
        </authorList>
    </citation>
    <scope>NUCLEOTIDE SEQUENCE [LARGE SCALE GENOMIC DNA]</scope>
    <source>
        <strain evidence="3">cv. AL8/78</strain>
    </source>
</reference>
<feature type="region of interest" description="Disordered" evidence="1">
    <location>
        <begin position="1"/>
        <end position="27"/>
    </location>
</feature>
<protein>
    <submittedName>
        <fullName evidence="2">Uncharacterized protein</fullName>
    </submittedName>
</protein>
<feature type="compositionally biased region" description="Basic residues" evidence="1">
    <location>
        <begin position="1"/>
        <end position="10"/>
    </location>
</feature>
<reference evidence="2" key="5">
    <citation type="journal article" date="2021" name="G3 (Bethesda)">
        <title>Aegilops tauschii genome assembly Aet v5.0 features greater sequence contiguity and improved annotation.</title>
        <authorList>
            <person name="Wang L."/>
            <person name="Zhu T."/>
            <person name="Rodriguez J.C."/>
            <person name="Deal K.R."/>
            <person name="Dubcovsky J."/>
            <person name="McGuire P.E."/>
            <person name="Lux T."/>
            <person name="Spannagl M."/>
            <person name="Mayer K.F.X."/>
            <person name="Baldrich P."/>
            <person name="Meyers B.C."/>
            <person name="Huo N."/>
            <person name="Gu Y.Q."/>
            <person name="Zhou H."/>
            <person name="Devos K.M."/>
            <person name="Bennetzen J.L."/>
            <person name="Unver T."/>
            <person name="Budak H."/>
            <person name="Gulick P.J."/>
            <person name="Galiba G."/>
            <person name="Kalapos B."/>
            <person name="Nelson D.R."/>
            <person name="Li P."/>
            <person name="You F.M."/>
            <person name="Luo M.C."/>
            <person name="Dvorak J."/>
        </authorList>
    </citation>
    <scope>NUCLEOTIDE SEQUENCE [LARGE SCALE GENOMIC DNA]</scope>
    <source>
        <strain evidence="2">cv. AL8/78</strain>
    </source>
</reference>
<evidence type="ECO:0000313" key="2">
    <source>
        <dbReference type="EnsemblPlants" id="AET3Gv20432900.5"/>
    </source>
</evidence>
<evidence type="ECO:0000256" key="1">
    <source>
        <dbReference type="SAM" id="MobiDB-lite"/>
    </source>
</evidence>
<dbReference type="Gramene" id="AET3Gv20432900.5">
    <property type="protein sequence ID" value="AET3Gv20432900.5"/>
    <property type="gene ID" value="AET3Gv20432900"/>
</dbReference>
<organism evidence="2 3">
    <name type="scientific">Aegilops tauschii subsp. strangulata</name>
    <name type="common">Goatgrass</name>
    <dbReference type="NCBI Taxonomy" id="200361"/>
    <lineage>
        <taxon>Eukaryota</taxon>
        <taxon>Viridiplantae</taxon>
        <taxon>Streptophyta</taxon>
        <taxon>Embryophyta</taxon>
        <taxon>Tracheophyta</taxon>
        <taxon>Spermatophyta</taxon>
        <taxon>Magnoliopsida</taxon>
        <taxon>Liliopsida</taxon>
        <taxon>Poales</taxon>
        <taxon>Poaceae</taxon>
        <taxon>BOP clade</taxon>
        <taxon>Pooideae</taxon>
        <taxon>Triticodae</taxon>
        <taxon>Triticeae</taxon>
        <taxon>Triticinae</taxon>
        <taxon>Aegilops</taxon>
    </lineage>
</organism>
<evidence type="ECO:0000313" key="3">
    <source>
        <dbReference type="Proteomes" id="UP000015105"/>
    </source>
</evidence>
<reference evidence="2" key="4">
    <citation type="submission" date="2019-03" db="UniProtKB">
        <authorList>
            <consortium name="EnsemblPlants"/>
        </authorList>
    </citation>
    <scope>IDENTIFICATION</scope>
</reference>
<keyword evidence="3" id="KW-1185">Reference proteome</keyword>
<proteinExistence type="predicted"/>
<sequence length="80" mass="8686">MELKAVRKATGKPALDGSGEQQAEGGLQQVRKSQAWGRVALLTGQETSHLSACLLVSSLLHYHLMDNVCIATQYVHIGRQ</sequence>
<dbReference type="Proteomes" id="UP000015105">
    <property type="component" value="Chromosome 3D"/>
</dbReference>
<dbReference type="AlphaFoldDB" id="A0A453ERV4"/>
<name>A0A453ERV4_AEGTS</name>
<accession>A0A453ERV4</accession>
<reference evidence="3" key="1">
    <citation type="journal article" date="2014" name="Science">
        <title>Ancient hybridizations among the ancestral genomes of bread wheat.</title>
        <authorList>
            <consortium name="International Wheat Genome Sequencing Consortium,"/>
            <person name="Marcussen T."/>
            <person name="Sandve S.R."/>
            <person name="Heier L."/>
            <person name="Spannagl M."/>
            <person name="Pfeifer M."/>
            <person name="Jakobsen K.S."/>
            <person name="Wulff B.B."/>
            <person name="Steuernagel B."/>
            <person name="Mayer K.F."/>
            <person name="Olsen O.A."/>
        </authorList>
    </citation>
    <scope>NUCLEOTIDE SEQUENCE [LARGE SCALE GENOMIC DNA]</scope>
    <source>
        <strain evidence="3">cv. AL8/78</strain>
    </source>
</reference>
<reference evidence="2" key="3">
    <citation type="journal article" date="2017" name="Nature">
        <title>Genome sequence of the progenitor of the wheat D genome Aegilops tauschii.</title>
        <authorList>
            <person name="Luo M.C."/>
            <person name="Gu Y.Q."/>
            <person name="Puiu D."/>
            <person name="Wang H."/>
            <person name="Twardziok S.O."/>
            <person name="Deal K.R."/>
            <person name="Huo N."/>
            <person name="Zhu T."/>
            <person name="Wang L."/>
            <person name="Wang Y."/>
            <person name="McGuire P.E."/>
            <person name="Liu S."/>
            <person name="Long H."/>
            <person name="Ramasamy R.K."/>
            <person name="Rodriguez J.C."/>
            <person name="Van S.L."/>
            <person name="Yuan L."/>
            <person name="Wang Z."/>
            <person name="Xia Z."/>
            <person name="Xiao L."/>
            <person name="Anderson O.D."/>
            <person name="Ouyang S."/>
            <person name="Liang Y."/>
            <person name="Zimin A.V."/>
            <person name="Pertea G."/>
            <person name="Qi P."/>
            <person name="Bennetzen J.L."/>
            <person name="Dai X."/>
            <person name="Dawson M.W."/>
            <person name="Muller H.G."/>
            <person name="Kugler K."/>
            <person name="Rivarola-Duarte L."/>
            <person name="Spannagl M."/>
            <person name="Mayer K.F.X."/>
            <person name="Lu F.H."/>
            <person name="Bevan M.W."/>
            <person name="Leroy P."/>
            <person name="Li P."/>
            <person name="You F.M."/>
            <person name="Sun Q."/>
            <person name="Liu Z."/>
            <person name="Lyons E."/>
            <person name="Wicker T."/>
            <person name="Salzberg S.L."/>
            <person name="Devos K.M."/>
            <person name="Dvorak J."/>
        </authorList>
    </citation>
    <scope>NUCLEOTIDE SEQUENCE [LARGE SCALE GENOMIC DNA]</scope>
    <source>
        <strain evidence="2">cv. AL8/78</strain>
    </source>
</reference>